<proteinExistence type="predicted"/>
<evidence type="ECO:0000313" key="1">
    <source>
        <dbReference type="EMBL" id="VDK82353.1"/>
    </source>
</evidence>
<feature type="non-terminal residue" evidence="1">
    <location>
        <position position="1"/>
    </location>
</feature>
<sequence length="53" mass="6591">HIRFRLPHDIWEPPFRTILCENYPIRIQIDADPDKICRSFMKRKKQAINYDQY</sequence>
<name>A0A3P6TGY1_ONCOC</name>
<dbReference type="AlphaFoldDB" id="A0A3P6TGY1"/>
<accession>A0A3P6TGY1</accession>
<organism evidence="1 2">
    <name type="scientific">Onchocerca ochengi</name>
    <name type="common">Filarial nematode worm</name>
    <dbReference type="NCBI Taxonomy" id="42157"/>
    <lineage>
        <taxon>Eukaryota</taxon>
        <taxon>Metazoa</taxon>
        <taxon>Ecdysozoa</taxon>
        <taxon>Nematoda</taxon>
        <taxon>Chromadorea</taxon>
        <taxon>Rhabditida</taxon>
        <taxon>Spirurina</taxon>
        <taxon>Spiruromorpha</taxon>
        <taxon>Filarioidea</taxon>
        <taxon>Onchocercidae</taxon>
        <taxon>Onchocerca</taxon>
    </lineage>
</organism>
<reference evidence="1 2" key="1">
    <citation type="submission" date="2018-08" db="EMBL/GenBank/DDBJ databases">
        <authorList>
            <person name="Laetsch R D."/>
            <person name="Stevens L."/>
            <person name="Kumar S."/>
            <person name="Blaxter L. M."/>
        </authorList>
    </citation>
    <scope>NUCLEOTIDE SEQUENCE [LARGE SCALE GENOMIC DNA]</scope>
</reference>
<dbReference type="OrthoDB" id="5778723at2759"/>
<dbReference type="EMBL" id="UYRW01001993">
    <property type="protein sequence ID" value="VDK82353.1"/>
    <property type="molecule type" value="Genomic_DNA"/>
</dbReference>
<evidence type="ECO:0000313" key="2">
    <source>
        <dbReference type="Proteomes" id="UP000271087"/>
    </source>
</evidence>
<gene>
    <name evidence="1" type="ORF">NOO_LOCUS6430</name>
</gene>
<protein>
    <submittedName>
        <fullName evidence="1">Uncharacterized protein</fullName>
    </submittedName>
</protein>
<keyword evidence="2" id="KW-1185">Reference proteome</keyword>
<dbReference type="Proteomes" id="UP000271087">
    <property type="component" value="Unassembled WGS sequence"/>
</dbReference>